<dbReference type="SUPFAM" id="SSF81342">
    <property type="entry name" value="Transmembrane di-heme cytochromes"/>
    <property type="match status" value="1"/>
</dbReference>
<evidence type="ECO:0000259" key="14">
    <source>
        <dbReference type="Pfam" id="PF01292"/>
    </source>
</evidence>
<dbReference type="AlphaFoldDB" id="A0A0W0VM23"/>
<sequence>MKKNAVVRYSTGSKILHWLIAVIVIIMLSVSFFLEELPKQYQPTAFFIHKSFGLTVLFLMVIRLFWISYAGKPDLPLTVPFWQKTLARSVQFILYLFLFAMPISGWIMSVAANKPPSFFGLFQANLPIEPNKALAQFMNQLHELFAWILIVLIALHLAGALKHYFIDKDKVLQSMLPERH</sequence>
<evidence type="ECO:0000256" key="10">
    <source>
        <dbReference type="ARBA" id="ARBA00023004"/>
    </source>
</evidence>
<comment type="cofactor">
    <cofactor evidence="1">
        <name>heme b</name>
        <dbReference type="ChEBI" id="CHEBI:60344"/>
    </cofactor>
</comment>
<gene>
    <name evidence="15" type="primary">cybB</name>
    <name evidence="15" type="ORF">Llon_1251</name>
</gene>
<evidence type="ECO:0000256" key="3">
    <source>
        <dbReference type="ARBA" id="ARBA00022448"/>
    </source>
</evidence>
<dbReference type="GO" id="GO:0046872">
    <property type="term" value="F:metal ion binding"/>
    <property type="evidence" value="ECO:0007669"/>
    <property type="project" value="UniProtKB-KW"/>
</dbReference>
<feature type="domain" description="Cytochrome b561 bacterial/Ni-hydrogenase" evidence="14">
    <location>
        <begin position="8"/>
        <end position="177"/>
    </location>
</feature>
<dbReference type="GO" id="GO:0020037">
    <property type="term" value="F:heme binding"/>
    <property type="evidence" value="ECO:0007669"/>
    <property type="project" value="TreeGrafter"/>
</dbReference>
<dbReference type="InterPro" id="IPR016174">
    <property type="entry name" value="Di-haem_cyt_TM"/>
</dbReference>
<evidence type="ECO:0000256" key="13">
    <source>
        <dbReference type="SAM" id="Phobius"/>
    </source>
</evidence>
<comment type="similarity">
    <text evidence="12">Belongs to the cytochrome b561 family.</text>
</comment>
<protein>
    <submittedName>
        <fullName evidence="15">Cytochrome b-561 transmembrane protein</fullName>
    </submittedName>
</protein>
<comment type="caution">
    <text evidence="15">The sequence shown here is derived from an EMBL/GenBank/DDBJ whole genome shotgun (WGS) entry which is preliminary data.</text>
</comment>
<dbReference type="PANTHER" id="PTHR30529">
    <property type="entry name" value="CYTOCHROME B561"/>
    <property type="match status" value="1"/>
</dbReference>
<keyword evidence="7" id="KW-0479">Metal-binding</keyword>
<evidence type="ECO:0000313" key="15">
    <source>
        <dbReference type="EMBL" id="KTD21153.1"/>
    </source>
</evidence>
<keyword evidence="8" id="KW-0249">Electron transport</keyword>
<evidence type="ECO:0000256" key="7">
    <source>
        <dbReference type="ARBA" id="ARBA00022723"/>
    </source>
</evidence>
<evidence type="ECO:0000256" key="8">
    <source>
        <dbReference type="ARBA" id="ARBA00022982"/>
    </source>
</evidence>
<dbReference type="GO" id="GO:0022904">
    <property type="term" value="P:respiratory electron transport chain"/>
    <property type="evidence" value="ECO:0007669"/>
    <property type="project" value="InterPro"/>
</dbReference>
<feature type="transmembrane region" description="Helical" evidence="13">
    <location>
        <begin position="92"/>
        <end position="112"/>
    </location>
</feature>
<keyword evidence="11 13" id="KW-0472">Membrane</keyword>
<accession>A0A0W0VM23</accession>
<evidence type="ECO:0000256" key="9">
    <source>
        <dbReference type="ARBA" id="ARBA00022989"/>
    </source>
</evidence>
<dbReference type="RefSeq" id="WP_058529250.1">
    <property type="nucleotide sequence ID" value="NZ_CAAAHZ010000003.1"/>
</dbReference>
<dbReference type="STRING" id="45068.Llon_1251"/>
<evidence type="ECO:0000256" key="12">
    <source>
        <dbReference type="ARBA" id="ARBA00037975"/>
    </source>
</evidence>
<dbReference type="GO" id="GO:0005886">
    <property type="term" value="C:plasma membrane"/>
    <property type="evidence" value="ECO:0007669"/>
    <property type="project" value="UniProtKB-SubCell"/>
</dbReference>
<dbReference type="InterPro" id="IPR052168">
    <property type="entry name" value="Cytochrome_b561_oxidase"/>
</dbReference>
<evidence type="ECO:0000256" key="6">
    <source>
        <dbReference type="ARBA" id="ARBA00022692"/>
    </source>
</evidence>
<organism evidence="15 16">
    <name type="scientific">Legionella londiniensis</name>
    <dbReference type="NCBI Taxonomy" id="45068"/>
    <lineage>
        <taxon>Bacteria</taxon>
        <taxon>Pseudomonadati</taxon>
        <taxon>Pseudomonadota</taxon>
        <taxon>Gammaproteobacteria</taxon>
        <taxon>Legionellales</taxon>
        <taxon>Legionellaceae</taxon>
        <taxon>Legionella</taxon>
    </lineage>
</organism>
<dbReference type="Proteomes" id="UP000054997">
    <property type="component" value="Unassembled WGS sequence"/>
</dbReference>
<dbReference type="EMBL" id="LNYK01000016">
    <property type="protein sequence ID" value="KTD21153.1"/>
    <property type="molecule type" value="Genomic_DNA"/>
</dbReference>
<feature type="transmembrane region" description="Helical" evidence="13">
    <location>
        <begin position="144"/>
        <end position="165"/>
    </location>
</feature>
<dbReference type="PANTHER" id="PTHR30529:SF1">
    <property type="entry name" value="CYTOCHROME B561 HOMOLOG 2"/>
    <property type="match status" value="1"/>
</dbReference>
<keyword evidence="16" id="KW-1185">Reference proteome</keyword>
<dbReference type="GO" id="GO:0009055">
    <property type="term" value="F:electron transfer activity"/>
    <property type="evidence" value="ECO:0007669"/>
    <property type="project" value="InterPro"/>
</dbReference>
<evidence type="ECO:0000256" key="1">
    <source>
        <dbReference type="ARBA" id="ARBA00001970"/>
    </source>
</evidence>
<evidence type="ECO:0000256" key="11">
    <source>
        <dbReference type="ARBA" id="ARBA00023136"/>
    </source>
</evidence>
<keyword evidence="3" id="KW-0813">Transport</keyword>
<keyword evidence="5" id="KW-0349">Heme</keyword>
<keyword evidence="10" id="KW-0408">Iron</keyword>
<dbReference type="PATRIC" id="fig|45068.5.peg.1351"/>
<dbReference type="InterPro" id="IPR011577">
    <property type="entry name" value="Cyt_b561_bac/Ni-Hgenase"/>
</dbReference>
<keyword evidence="4" id="KW-1003">Cell membrane</keyword>
<comment type="subcellular location">
    <subcellularLocation>
        <location evidence="2">Cell membrane</location>
        <topology evidence="2">Multi-pass membrane protein</topology>
    </subcellularLocation>
</comment>
<keyword evidence="6 13" id="KW-0812">Transmembrane</keyword>
<evidence type="ECO:0000313" key="16">
    <source>
        <dbReference type="Proteomes" id="UP000054997"/>
    </source>
</evidence>
<dbReference type="Pfam" id="PF01292">
    <property type="entry name" value="Ni_hydr_CYTB"/>
    <property type="match status" value="1"/>
</dbReference>
<reference evidence="15 16" key="1">
    <citation type="submission" date="2015-11" db="EMBL/GenBank/DDBJ databases">
        <title>Genomic analysis of 38 Legionella species identifies large and diverse effector repertoires.</title>
        <authorList>
            <person name="Burstein D."/>
            <person name="Amaro F."/>
            <person name="Zusman T."/>
            <person name="Lifshitz Z."/>
            <person name="Cohen O."/>
            <person name="Gilbert J.A."/>
            <person name="Pupko T."/>
            <person name="Shuman H.A."/>
            <person name="Segal G."/>
        </authorList>
    </citation>
    <scope>NUCLEOTIDE SEQUENCE [LARGE SCALE GENOMIC DNA]</scope>
    <source>
        <strain evidence="15 16">ATCC 49505</strain>
    </source>
</reference>
<dbReference type="OrthoDB" id="8589936at2"/>
<feature type="transmembrane region" description="Helical" evidence="13">
    <location>
        <begin position="15"/>
        <end position="34"/>
    </location>
</feature>
<name>A0A0W0VM23_9GAMM</name>
<evidence type="ECO:0000256" key="4">
    <source>
        <dbReference type="ARBA" id="ARBA00022475"/>
    </source>
</evidence>
<dbReference type="Gene3D" id="1.20.950.20">
    <property type="entry name" value="Transmembrane di-heme cytochromes, Chain C"/>
    <property type="match status" value="2"/>
</dbReference>
<evidence type="ECO:0000256" key="2">
    <source>
        <dbReference type="ARBA" id="ARBA00004651"/>
    </source>
</evidence>
<proteinExistence type="inferred from homology"/>
<keyword evidence="9 13" id="KW-1133">Transmembrane helix</keyword>
<feature type="transmembrane region" description="Helical" evidence="13">
    <location>
        <begin position="46"/>
        <end position="71"/>
    </location>
</feature>
<evidence type="ECO:0000256" key="5">
    <source>
        <dbReference type="ARBA" id="ARBA00022617"/>
    </source>
</evidence>